<dbReference type="MEROPS" id="M76.A02"/>
<dbReference type="GO" id="GO:0005743">
    <property type="term" value="C:mitochondrial inner membrane"/>
    <property type="evidence" value="ECO:0007669"/>
    <property type="project" value="UniProtKB-SubCell"/>
</dbReference>
<evidence type="ECO:0000256" key="4">
    <source>
        <dbReference type="ARBA" id="ARBA00022670"/>
    </source>
</evidence>
<evidence type="ECO:0000256" key="5">
    <source>
        <dbReference type="ARBA" id="ARBA00022723"/>
    </source>
</evidence>
<dbReference type="HOGENOM" id="CLU_079125_0_0_1"/>
<keyword evidence="10" id="KW-1185">Reference proteome</keyword>
<dbReference type="eggNOG" id="KOG3314">
    <property type="taxonomic scope" value="Eukaryota"/>
</dbReference>
<evidence type="ECO:0000256" key="7">
    <source>
        <dbReference type="ARBA" id="ARBA00023049"/>
    </source>
</evidence>
<keyword evidence="8" id="KW-0496">Mitochondrion</keyword>
<evidence type="ECO:0000256" key="8">
    <source>
        <dbReference type="RuleBase" id="RU364057"/>
    </source>
</evidence>
<sequence>MTAEDDFNKKWLNKFKLISGIGLSEEEYKNWVEAKDFERCEKYKSSLLKTSPLVIFLVEHLRRIGVDFNPSDAIHCRPCSATRGGGFSPQNGILLCSNKIFSYNQMQDILSHELIHSWDHHRFKVDWNNLKHHACSEIRAANLSGDCKFFREFARGNVGFNKHQQECVRRRAILSLQANFNCKSAEQAESVVNQVFESCYNDTRPFDEIY</sequence>
<evidence type="ECO:0000256" key="6">
    <source>
        <dbReference type="ARBA" id="ARBA00022801"/>
    </source>
</evidence>
<organism evidence="9 10">
    <name type="scientific">Wallemia mellicola (strain ATCC MYA-4683 / CBS 633.66)</name>
    <name type="common">Wallemia sebi (CBS 633.66)</name>
    <dbReference type="NCBI Taxonomy" id="671144"/>
    <lineage>
        <taxon>Eukaryota</taxon>
        <taxon>Fungi</taxon>
        <taxon>Dikarya</taxon>
        <taxon>Basidiomycota</taxon>
        <taxon>Wallemiomycotina</taxon>
        <taxon>Wallemiomycetes</taxon>
        <taxon>Wallemiales</taxon>
        <taxon>Wallemiaceae</taxon>
        <taxon>Wallemia</taxon>
    </lineage>
</organism>
<dbReference type="RefSeq" id="XP_006955941.1">
    <property type="nucleotide sequence ID" value="XM_006955879.1"/>
</dbReference>
<keyword evidence="5 8" id="KW-0479">Metal-binding</keyword>
<keyword evidence="6 8" id="KW-0378">Hydrolase</keyword>
<evidence type="ECO:0000256" key="1">
    <source>
        <dbReference type="ARBA" id="ARBA00004137"/>
    </source>
</evidence>
<dbReference type="GO" id="GO:0033615">
    <property type="term" value="P:mitochondrial proton-transporting ATP synthase complex assembly"/>
    <property type="evidence" value="ECO:0007669"/>
    <property type="project" value="TreeGrafter"/>
</dbReference>
<reference evidence="9 10" key="1">
    <citation type="journal article" date="2012" name="Fungal Genet. Biol.">
        <title>The genome of the xerotolerant mold Wallemia sebi reveals adaptations to osmotic stress and suggests cryptic sexual reproduction.</title>
        <authorList>
            <person name="Padamsee M."/>
            <person name="Kumar T.K.A."/>
            <person name="Riley R."/>
            <person name="Binder M."/>
            <person name="Boyd A."/>
            <person name="Calvo A.M."/>
            <person name="Furukawa K."/>
            <person name="Hesse C."/>
            <person name="Hohmann S."/>
            <person name="James T.Y."/>
            <person name="LaButti K."/>
            <person name="Lapidus A."/>
            <person name="Lindquist E."/>
            <person name="Lucas S."/>
            <person name="Miller K."/>
            <person name="Shantappa S."/>
            <person name="Grigoriev I.V."/>
            <person name="Hibbett D.S."/>
            <person name="McLaughlin D.J."/>
            <person name="Spatafora J.W."/>
            <person name="Aime M.C."/>
        </authorList>
    </citation>
    <scope>NUCLEOTIDE SEQUENCE [LARGE SCALE GENOMIC DNA]</scope>
    <source>
        <strain evidence="10">ATCC MYA-4683 / CBS 633.66</strain>
    </source>
</reference>
<dbReference type="InParanoid" id="I4YJH3"/>
<evidence type="ECO:0000256" key="3">
    <source>
        <dbReference type="ARBA" id="ARBA00014615"/>
    </source>
</evidence>
<dbReference type="PANTHER" id="PTHR21711:SF0">
    <property type="entry name" value="MITOCHONDRIAL INNER MEMBRANE PROTEASE ATP23 HOMOLOG"/>
    <property type="match status" value="1"/>
</dbReference>
<comment type="function">
    <text evidence="8">Has a dual role in the assembly of mitochondrial ATPase.</text>
</comment>
<dbReference type="InterPro" id="IPR019165">
    <property type="entry name" value="Peptidase_M76_ATP23"/>
</dbReference>
<dbReference type="EMBL" id="JH668223">
    <property type="protein sequence ID" value="EIM24115.1"/>
    <property type="molecule type" value="Genomic_DNA"/>
</dbReference>
<evidence type="ECO:0000313" key="9">
    <source>
        <dbReference type="EMBL" id="EIM24115.1"/>
    </source>
</evidence>
<gene>
    <name evidence="9" type="ORF">WALSEDRAFT_34687</name>
</gene>
<dbReference type="AlphaFoldDB" id="I4YJH3"/>
<dbReference type="Proteomes" id="UP000005242">
    <property type="component" value="Unassembled WGS sequence"/>
</dbReference>
<comment type="subcellular location">
    <subcellularLocation>
        <location evidence="1 8">Mitochondrion inner membrane</location>
        <topology evidence="1 8">Peripheral membrane protein</topology>
        <orientation evidence="1 8">Intermembrane side</orientation>
    </subcellularLocation>
</comment>
<dbReference type="GO" id="GO:0046872">
    <property type="term" value="F:metal ion binding"/>
    <property type="evidence" value="ECO:0007669"/>
    <property type="project" value="UniProtKB-KW"/>
</dbReference>
<keyword evidence="8" id="KW-0999">Mitochondrion inner membrane</keyword>
<dbReference type="OMA" id="EAHQNCV"/>
<keyword evidence="8" id="KW-0472">Membrane</keyword>
<keyword evidence="4 8" id="KW-0645">Protease</keyword>
<keyword evidence="7 8" id="KW-0482">Metalloprotease</keyword>
<dbReference type="GO" id="GO:0004222">
    <property type="term" value="F:metalloendopeptidase activity"/>
    <property type="evidence" value="ECO:0007669"/>
    <property type="project" value="InterPro"/>
</dbReference>
<evidence type="ECO:0000256" key="2">
    <source>
        <dbReference type="ARBA" id="ARBA00009915"/>
    </source>
</evidence>
<dbReference type="PANTHER" id="PTHR21711">
    <property type="entry name" value="MITOCHONDRIAL INNER MEMBRANE PROTEASE"/>
    <property type="match status" value="1"/>
</dbReference>
<name>I4YJH3_WALMC</name>
<dbReference type="OrthoDB" id="285308at2759"/>
<evidence type="ECO:0000313" key="10">
    <source>
        <dbReference type="Proteomes" id="UP000005242"/>
    </source>
</evidence>
<comment type="similarity">
    <text evidence="2 8">Belongs to the peptidase M76 family.</text>
</comment>
<dbReference type="EC" id="3.4.24.-" evidence="8"/>
<dbReference type="Pfam" id="PF09768">
    <property type="entry name" value="Peptidase_M76"/>
    <property type="match status" value="1"/>
</dbReference>
<dbReference type="GeneID" id="18471878"/>
<proteinExistence type="inferred from homology"/>
<protein>
    <recommendedName>
        <fullName evidence="3 8">Mitochondrial inner membrane protease ATP23</fullName>
        <ecNumber evidence="8">3.4.24.-</ecNumber>
    </recommendedName>
</protein>
<dbReference type="GO" id="GO:0034982">
    <property type="term" value="P:mitochondrial protein processing"/>
    <property type="evidence" value="ECO:0007669"/>
    <property type="project" value="TreeGrafter"/>
</dbReference>
<dbReference type="FunCoup" id="I4YJH3">
    <property type="interactions" value="368"/>
</dbReference>
<accession>I4YJH3</accession>
<dbReference type="STRING" id="671144.I4YJH3"/>
<dbReference type="KEGG" id="wse:WALSEDRAFT_34687"/>